<organism evidence="1 4">
    <name type="scientific">Natrinema hispanicum</name>
    <dbReference type="NCBI Taxonomy" id="392421"/>
    <lineage>
        <taxon>Archaea</taxon>
        <taxon>Methanobacteriati</taxon>
        <taxon>Methanobacteriota</taxon>
        <taxon>Stenosarchaea group</taxon>
        <taxon>Halobacteria</taxon>
        <taxon>Halobacteriales</taxon>
        <taxon>Natrialbaceae</taxon>
        <taxon>Natrinema</taxon>
    </lineage>
</organism>
<dbReference type="Proteomes" id="UP000199320">
    <property type="component" value="Unassembled WGS sequence"/>
</dbReference>
<sequence>MGLIESLKTAFASSAPNDRPDDGSNGAYWCDDCDIRIRDVDLEGEPVCPNCETEMRFERSTGRSCAC</sequence>
<gene>
    <name evidence="2" type="ORF">SAMN04488694_10716</name>
    <name evidence="1" type="ORF">SAMN05192552_100915</name>
</gene>
<dbReference type="EMBL" id="FMZP01000009">
    <property type="protein sequence ID" value="SDC90778.1"/>
    <property type="molecule type" value="Genomic_DNA"/>
</dbReference>
<reference evidence="3 4" key="2">
    <citation type="submission" date="2016-10" db="EMBL/GenBank/DDBJ databases">
        <authorList>
            <person name="Varghese N."/>
            <person name="Submissions S."/>
        </authorList>
    </citation>
    <scope>NUCLEOTIDE SEQUENCE [LARGE SCALE GENOMIC DNA]</scope>
    <source>
        <strain evidence="1 4">CDM_1</strain>
        <strain evidence="3">CDM_6</strain>
    </source>
</reference>
<proteinExistence type="predicted"/>
<evidence type="ECO:0000313" key="3">
    <source>
        <dbReference type="Proteomes" id="UP000199320"/>
    </source>
</evidence>
<protein>
    <submittedName>
        <fullName evidence="1">Uncharacterized protein</fullName>
    </submittedName>
</protein>
<dbReference type="AlphaFoldDB" id="A0A1G6QEQ3"/>
<dbReference type="STRING" id="392421.SAMN04488694_10716"/>
<evidence type="ECO:0000313" key="4">
    <source>
        <dbReference type="Proteomes" id="UP000324021"/>
    </source>
</evidence>
<dbReference type="EMBL" id="FOIC01000007">
    <property type="protein sequence ID" value="SET45907.1"/>
    <property type="molecule type" value="Genomic_DNA"/>
</dbReference>
<reference evidence="2" key="1">
    <citation type="submission" date="2016-10" db="EMBL/GenBank/DDBJ databases">
        <authorList>
            <person name="de Groot N.N."/>
        </authorList>
    </citation>
    <scope>NUCLEOTIDE SEQUENCE [LARGE SCALE GENOMIC DNA]</scope>
    <source>
        <strain evidence="2">CDM_6</strain>
    </source>
</reference>
<dbReference type="RefSeq" id="WP_092932143.1">
    <property type="nucleotide sequence ID" value="NZ_FMZP01000009.1"/>
</dbReference>
<dbReference type="Proteomes" id="UP000324021">
    <property type="component" value="Unassembled WGS sequence"/>
</dbReference>
<accession>A0A1G6QEQ3</accession>
<name>A0A1G6QEQ3_9EURY</name>
<evidence type="ECO:0000313" key="2">
    <source>
        <dbReference type="EMBL" id="SET45907.1"/>
    </source>
</evidence>
<evidence type="ECO:0000313" key="1">
    <source>
        <dbReference type="EMBL" id="SDC90778.1"/>
    </source>
</evidence>
<keyword evidence="3" id="KW-1185">Reference proteome</keyword>